<feature type="transmembrane region" description="Helical" evidence="1">
    <location>
        <begin position="39"/>
        <end position="57"/>
    </location>
</feature>
<name>A0A1J5RHI1_9ZZZZ</name>
<organism evidence="2">
    <name type="scientific">mine drainage metagenome</name>
    <dbReference type="NCBI Taxonomy" id="410659"/>
    <lineage>
        <taxon>unclassified sequences</taxon>
        <taxon>metagenomes</taxon>
        <taxon>ecological metagenomes</taxon>
    </lineage>
</organism>
<protein>
    <submittedName>
        <fullName evidence="2">Uncharacterized protein</fullName>
    </submittedName>
</protein>
<gene>
    <name evidence="2" type="ORF">GALL_266000</name>
</gene>
<keyword evidence="1" id="KW-1133">Transmembrane helix</keyword>
<evidence type="ECO:0000313" key="2">
    <source>
        <dbReference type="EMBL" id="OIQ91463.1"/>
    </source>
</evidence>
<comment type="caution">
    <text evidence="2">The sequence shown here is derived from an EMBL/GenBank/DDBJ whole genome shotgun (WGS) entry which is preliminary data.</text>
</comment>
<keyword evidence="1" id="KW-0472">Membrane</keyword>
<dbReference type="EMBL" id="MLJW01000258">
    <property type="protein sequence ID" value="OIQ91463.1"/>
    <property type="molecule type" value="Genomic_DNA"/>
</dbReference>
<proteinExistence type="predicted"/>
<accession>A0A1J5RHI1</accession>
<sequence>MNAIQKTVMTTATSIVLFGYLWRTMAGAGVGALAGVDTIVGVVGGAVMGGFVGYEICKDHLSPLLEKESISDK</sequence>
<evidence type="ECO:0000256" key="1">
    <source>
        <dbReference type="SAM" id="Phobius"/>
    </source>
</evidence>
<reference evidence="2" key="1">
    <citation type="submission" date="2016-10" db="EMBL/GenBank/DDBJ databases">
        <title>Sequence of Gallionella enrichment culture.</title>
        <authorList>
            <person name="Poehlein A."/>
            <person name="Muehling M."/>
            <person name="Daniel R."/>
        </authorList>
    </citation>
    <scope>NUCLEOTIDE SEQUENCE</scope>
</reference>
<keyword evidence="1" id="KW-0812">Transmembrane</keyword>
<dbReference type="AlphaFoldDB" id="A0A1J5RHI1"/>